<dbReference type="GO" id="GO:0008270">
    <property type="term" value="F:zinc ion binding"/>
    <property type="evidence" value="ECO:0007669"/>
    <property type="project" value="UniProtKB-KW"/>
</dbReference>
<keyword evidence="5" id="KW-0442">Lipid degradation</keyword>
<evidence type="ECO:0000256" key="7">
    <source>
        <dbReference type="PROSITE-ProRule" id="PRU00175"/>
    </source>
</evidence>
<feature type="compositionally biased region" description="Basic and acidic residues" evidence="9">
    <location>
        <begin position="281"/>
        <end position="292"/>
    </location>
</feature>
<keyword evidence="6" id="KW-0443">Lipid metabolism</keyword>
<feature type="region of interest" description="Disordered" evidence="9">
    <location>
        <begin position="1284"/>
        <end position="1377"/>
    </location>
</feature>
<dbReference type="EMBL" id="ML994622">
    <property type="protein sequence ID" value="KAF2188984.1"/>
    <property type="molecule type" value="Genomic_DNA"/>
</dbReference>
<accession>A0A6A6EB20</accession>
<sequence length="1422" mass="161850">MANLNALLNDIPVSRTSSSTTSRVAIQHRGSTSIQSARDPSLSPKRAFAHLPQPKLNNPPNDLGFKPCEACELSDIRTWNCSYCDVNLCDPCWDKQLPHKPGRTGPDGLPHEKGDPSIVKRLKSILTPPIDPGEQQSLHMDDEDTTWFGIAKDIDNQPIFQDYGRYATIMADSTTGVYKLRYPQLVSFIGQTGAGKSTLVKILIDQQERRSRHHHTAAFASPVVGSMRNENVPTSGDVHLYGDPRTYFSEYPMLYADCEGLEGGENIPMSAQYCNSPLVSNERERKSHSNQDHRKRHKIARVARGPPRDIAWANSPEKQKRQYAVTELYPRLLYTFSDVIVFVLRNPKTFESSVLSKLINWASASMEKSLNQPTLPHAVIALNATDMEVDQQEWDPEYATKMLMATVSMAINRDPSYRALREYWIGRGRRIVTMKDLLECYYSSVTVVRIPIKGRYMKIDQQIDKLHTILSRRCSESFKSKRRSRMLSNSEELNVYLQCAFDHFSHDLDIPFNFMDVAFRINPIPLDFGGNILKLAVAIKNCRRFSDPRNIFKELSFMVASCIMLDCVRQSLKGPAEQILEKAYIDYCDNALEDFCAIFWPCTFSNKRGRCVNVKDRHKKGHQNAKGQIVGTGAYESDFTWEAFADDWFQLLQAWLSSFQRTVQEQMASNSSTNELLVTSNLHHANMNGFYQRLGGAQRFVSHSACFCCLREMAEHPLPCGHVLCTPCVKGYGKPRHRVCNGTPVLYTVAACPLHEGNAIFSTPWEVYFKPPLAGVRILSLDGGGVRGIVILEVLRNIERTLGGRIPVQDFFDLIVGTRTLHSTGGIIALGLGIKGWTVQQCISHFMKLVDRAFTPKLSGLRLGKRKYRTHPLEEALKDYFKDEPIFGGPHETSVSYARKVAVTASCETGEQAVIFTNYNRVDDEQVSYRMERPDDPNNELRLWEAARATSAAPTFFRPFVNSRTKEGYFDGAVFHNNPVRIANYESKLIWPDVEECHPDLLLSIGTGHNGADTDGCPDTSQIDRRRFHNRGAPSEGKPVERRRPIPALWAFPEVNSWLNVLFRRVDNILDSESIWKSFRSDVLGTSSQMQMHRYTRLNPQLGFPAPKMDDKSELEKLYEDVRERLATPMMQRRILRIAHRLIASSFHFEKAGPRREADDHYIVQGTICCRFERGSDNLRSLGRFMQKHQHQSFQPYFQIQEVNHEKVAQKIHISPEIIKNMTEFGYFDIGSIVIPVSLQMGFVSMDLYLRNDTKGPHPISGFPRRLADEESLKRASMVIASPPYLPWPDSERPKMAQKRQSLRQKRNTRHRLSHERFSHERPPSGSGSDDLDFPDNPNEVSSWVGRRLAAKRRPPKPVTSLEDHGVFELPGSPIQQLDEEEEALAKALERSEREAYALQRTDTGTYEDELERVLQLSLVVQ</sequence>
<evidence type="ECO:0000256" key="5">
    <source>
        <dbReference type="ARBA" id="ARBA00022963"/>
    </source>
</evidence>
<dbReference type="InterPro" id="IPR016035">
    <property type="entry name" value="Acyl_Trfase/lysoPLipase"/>
</dbReference>
<dbReference type="GO" id="GO:0019369">
    <property type="term" value="P:arachidonate metabolic process"/>
    <property type="evidence" value="ECO:0007669"/>
    <property type="project" value="TreeGrafter"/>
</dbReference>
<keyword evidence="4" id="KW-0862">Zinc</keyword>
<dbReference type="SUPFAM" id="SSF52151">
    <property type="entry name" value="FabD/lysophospholipase-like"/>
    <property type="match status" value="1"/>
</dbReference>
<dbReference type="PROSITE" id="PS00518">
    <property type="entry name" value="ZF_RING_1"/>
    <property type="match status" value="1"/>
</dbReference>
<dbReference type="CDD" id="cd07199">
    <property type="entry name" value="Pat17_PNPLA8_PNPLA9_like"/>
    <property type="match status" value="1"/>
</dbReference>
<keyword evidence="13" id="KW-1185">Reference proteome</keyword>
<proteinExistence type="predicted"/>
<dbReference type="OrthoDB" id="194358at2759"/>
<dbReference type="GO" id="GO:0047499">
    <property type="term" value="F:calcium-independent phospholipase A2 activity"/>
    <property type="evidence" value="ECO:0007669"/>
    <property type="project" value="TreeGrafter"/>
</dbReference>
<dbReference type="PANTHER" id="PTHR24185:SF1">
    <property type="entry name" value="CALCIUM-INDEPENDENT PHOSPHOLIPASE A2-GAMMA"/>
    <property type="match status" value="1"/>
</dbReference>
<organism evidence="12 13">
    <name type="scientific">Zopfia rhizophila CBS 207.26</name>
    <dbReference type="NCBI Taxonomy" id="1314779"/>
    <lineage>
        <taxon>Eukaryota</taxon>
        <taxon>Fungi</taxon>
        <taxon>Dikarya</taxon>
        <taxon>Ascomycota</taxon>
        <taxon>Pezizomycotina</taxon>
        <taxon>Dothideomycetes</taxon>
        <taxon>Dothideomycetes incertae sedis</taxon>
        <taxon>Zopfiaceae</taxon>
        <taxon>Zopfia</taxon>
    </lineage>
</organism>
<evidence type="ECO:0000256" key="2">
    <source>
        <dbReference type="ARBA" id="ARBA00022771"/>
    </source>
</evidence>
<dbReference type="Gene3D" id="3.40.1090.10">
    <property type="entry name" value="Cytosolic phospholipase A2 catalytic domain"/>
    <property type="match status" value="1"/>
</dbReference>
<dbReference type="InterPro" id="IPR002641">
    <property type="entry name" value="PNPLA_dom"/>
</dbReference>
<evidence type="ECO:0000256" key="3">
    <source>
        <dbReference type="ARBA" id="ARBA00022801"/>
    </source>
</evidence>
<evidence type="ECO:0000256" key="4">
    <source>
        <dbReference type="ARBA" id="ARBA00022833"/>
    </source>
</evidence>
<dbReference type="Proteomes" id="UP000800200">
    <property type="component" value="Unassembled WGS sequence"/>
</dbReference>
<keyword evidence="2 7" id="KW-0863">Zinc-finger</keyword>
<keyword evidence="1" id="KW-0479">Metal-binding</keyword>
<evidence type="ECO:0000256" key="1">
    <source>
        <dbReference type="ARBA" id="ARBA00022723"/>
    </source>
</evidence>
<reference evidence="12" key="1">
    <citation type="journal article" date="2020" name="Stud. Mycol.">
        <title>101 Dothideomycetes genomes: a test case for predicting lifestyles and emergence of pathogens.</title>
        <authorList>
            <person name="Haridas S."/>
            <person name="Albert R."/>
            <person name="Binder M."/>
            <person name="Bloem J."/>
            <person name="Labutti K."/>
            <person name="Salamov A."/>
            <person name="Andreopoulos B."/>
            <person name="Baker S."/>
            <person name="Barry K."/>
            <person name="Bills G."/>
            <person name="Bluhm B."/>
            <person name="Cannon C."/>
            <person name="Castanera R."/>
            <person name="Culley D."/>
            <person name="Daum C."/>
            <person name="Ezra D."/>
            <person name="Gonzalez J."/>
            <person name="Henrissat B."/>
            <person name="Kuo A."/>
            <person name="Liang C."/>
            <person name="Lipzen A."/>
            <person name="Lutzoni F."/>
            <person name="Magnuson J."/>
            <person name="Mondo S."/>
            <person name="Nolan M."/>
            <person name="Ohm R."/>
            <person name="Pangilinan J."/>
            <person name="Park H.-J."/>
            <person name="Ramirez L."/>
            <person name="Alfaro M."/>
            <person name="Sun H."/>
            <person name="Tritt A."/>
            <person name="Yoshinaga Y."/>
            <person name="Zwiers L.-H."/>
            <person name="Turgeon B."/>
            <person name="Goodwin S."/>
            <person name="Spatafora J."/>
            <person name="Crous P."/>
            <person name="Grigoriev I."/>
        </authorList>
    </citation>
    <scope>NUCLEOTIDE SEQUENCE</scope>
    <source>
        <strain evidence="12">CBS 207.26</strain>
    </source>
</reference>
<keyword evidence="3" id="KW-0378">Hydrolase</keyword>
<evidence type="ECO:0000259" key="11">
    <source>
        <dbReference type="PROSITE" id="PS51635"/>
    </source>
</evidence>
<feature type="compositionally biased region" description="Polar residues" evidence="9">
    <location>
        <begin position="29"/>
        <end position="38"/>
    </location>
</feature>
<dbReference type="GO" id="GO:0016020">
    <property type="term" value="C:membrane"/>
    <property type="evidence" value="ECO:0007669"/>
    <property type="project" value="TreeGrafter"/>
</dbReference>
<dbReference type="GO" id="GO:0046486">
    <property type="term" value="P:glycerolipid metabolic process"/>
    <property type="evidence" value="ECO:0007669"/>
    <property type="project" value="UniProtKB-ARBA"/>
</dbReference>
<dbReference type="InterPro" id="IPR017907">
    <property type="entry name" value="Znf_RING_CS"/>
</dbReference>
<feature type="region of interest" description="Disordered" evidence="9">
    <location>
        <begin position="17"/>
        <end position="42"/>
    </location>
</feature>
<gene>
    <name evidence="12" type="ORF">K469DRAFT_684250</name>
</gene>
<dbReference type="PANTHER" id="PTHR24185">
    <property type="entry name" value="CALCIUM-INDEPENDENT PHOSPHOLIPASE A2-GAMMA"/>
    <property type="match status" value="1"/>
</dbReference>
<feature type="region of interest" description="Disordered" evidence="9">
    <location>
        <begin position="279"/>
        <end position="312"/>
    </location>
</feature>
<dbReference type="PROSITE" id="PS51635">
    <property type="entry name" value="PNPLA"/>
    <property type="match status" value="1"/>
</dbReference>
<evidence type="ECO:0000259" key="10">
    <source>
        <dbReference type="PROSITE" id="PS50089"/>
    </source>
</evidence>
<feature type="short sequence motif" description="DGA/G" evidence="8">
    <location>
        <begin position="971"/>
        <end position="973"/>
    </location>
</feature>
<comment type="caution">
    <text evidence="8">Lacks conserved residue(s) required for the propagation of feature annotation.</text>
</comment>
<dbReference type="GO" id="GO:0016042">
    <property type="term" value="P:lipid catabolic process"/>
    <property type="evidence" value="ECO:0007669"/>
    <property type="project" value="UniProtKB-KW"/>
</dbReference>
<evidence type="ECO:0000256" key="9">
    <source>
        <dbReference type="SAM" id="MobiDB-lite"/>
    </source>
</evidence>
<evidence type="ECO:0008006" key="14">
    <source>
        <dbReference type="Google" id="ProtNLM"/>
    </source>
</evidence>
<name>A0A6A6EB20_9PEZI</name>
<dbReference type="InterPro" id="IPR001841">
    <property type="entry name" value="Znf_RING"/>
</dbReference>
<evidence type="ECO:0000256" key="8">
    <source>
        <dbReference type="PROSITE-ProRule" id="PRU01161"/>
    </source>
</evidence>
<evidence type="ECO:0000256" key="6">
    <source>
        <dbReference type="ARBA" id="ARBA00023098"/>
    </source>
</evidence>
<dbReference type="Pfam" id="PF01734">
    <property type="entry name" value="Patatin"/>
    <property type="match status" value="1"/>
</dbReference>
<feature type="short sequence motif" description="GXGXXG" evidence="8">
    <location>
        <begin position="783"/>
        <end position="788"/>
    </location>
</feature>
<feature type="compositionally biased region" description="Basic residues" evidence="9">
    <location>
        <begin position="1296"/>
        <end position="1314"/>
    </location>
</feature>
<evidence type="ECO:0000313" key="12">
    <source>
        <dbReference type="EMBL" id="KAF2188984.1"/>
    </source>
</evidence>
<dbReference type="CDD" id="cd16449">
    <property type="entry name" value="RING-HC"/>
    <property type="match status" value="1"/>
</dbReference>
<dbReference type="PROSITE" id="PS50089">
    <property type="entry name" value="ZF_RING_2"/>
    <property type="match status" value="1"/>
</dbReference>
<protein>
    <recommendedName>
        <fullName evidence="14">FabD/lysophospholipase-like protein</fullName>
    </recommendedName>
</protein>
<feature type="domain" description="RING-type" evidence="10">
    <location>
        <begin position="706"/>
        <end position="756"/>
    </location>
</feature>
<feature type="domain" description="PNPLA" evidence="11">
    <location>
        <begin position="779"/>
        <end position="984"/>
    </location>
</feature>
<evidence type="ECO:0000313" key="13">
    <source>
        <dbReference type="Proteomes" id="UP000800200"/>
    </source>
</evidence>